<dbReference type="EMBL" id="UINC01000487">
    <property type="protein sequence ID" value="SUZ56197.1"/>
    <property type="molecule type" value="Genomic_DNA"/>
</dbReference>
<gene>
    <name evidence="1" type="ORF">METZ01_LOCUS9051</name>
</gene>
<dbReference type="AlphaFoldDB" id="A0A381NNU9"/>
<reference evidence="1" key="1">
    <citation type="submission" date="2018-05" db="EMBL/GenBank/DDBJ databases">
        <authorList>
            <person name="Lanie J.A."/>
            <person name="Ng W.-L."/>
            <person name="Kazmierczak K.M."/>
            <person name="Andrzejewski T.M."/>
            <person name="Davidsen T.M."/>
            <person name="Wayne K.J."/>
            <person name="Tettelin H."/>
            <person name="Glass J.I."/>
            <person name="Rusch D."/>
            <person name="Podicherti R."/>
            <person name="Tsui H.-C.T."/>
            <person name="Winkler M.E."/>
        </authorList>
    </citation>
    <scope>NUCLEOTIDE SEQUENCE</scope>
</reference>
<proteinExistence type="predicted"/>
<evidence type="ECO:0000313" key="1">
    <source>
        <dbReference type="EMBL" id="SUZ56197.1"/>
    </source>
</evidence>
<organism evidence="1">
    <name type="scientific">marine metagenome</name>
    <dbReference type="NCBI Taxonomy" id="408172"/>
    <lineage>
        <taxon>unclassified sequences</taxon>
        <taxon>metagenomes</taxon>
        <taxon>ecological metagenomes</taxon>
    </lineage>
</organism>
<protein>
    <submittedName>
        <fullName evidence="1">Uncharacterized protein</fullName>
    </submittedName>
</protein>
<accession>A0A381NNU9</accession>
<name>A0A381NNU9_9ZZZZ</name>
<sequence>MKKENKLKLNDFNIDNIDTIKNKYKYFLISNLFDLEKSNHNNYKINLNSLAIRHPNRKYLQTYIDRNFINQNFIIDDFIQNEPKIKKMKKFDKKAIDLSKNKNNILNFESENLAKIFIKQNKPNKAIKIYKKLILKNSEKKAYFAKKIEELNN</sequence>